<dbReference type="Pfam" id="PF21070">
    <property type="entry name" value="IcmF_helical"/>
    <property type="match status" value="1"/>
</dbReference>
<dbReference type="InterPro" id="IPR017731">
    <property type="entry name" value="TssM1-like"/>
</dbReference>
<name>A0A090IP26_9GAMM</name>
<dbReference type="KEGG" id="awd:AWOD_I_0983"/>
<dbReference type="Gene3D" id="3.40.50.300">
    <property type="entry name" value="P-loop containing nucleotide triphosphate hydrolases"/>
    <property type="match status" value="1"/>
</dbReference>
<dbReference type="InterPro" id="IPR025743">
    <property type="entry name" value="TssM1_N"/>
</dbReference>
<dbReference type="SUPFAM" id="SSF52540">
    <property type="entry name" value="P-loop containing nucleoside triphosphate hydrolases"/>
    <property type="match status" value="1"/>
</dbReference>
<dbReference type="GeneID" id="28540549"/>
<feature type="domain" description="Type VI secretion system component TssM1 helical" evidence="5">
    <location>
        <begin position="942"/>
        <end position="1025"/>
    </location>
</feature>
<dbReference type="Pfam" id="PF06761">
    <property type="entry name" value="IcmF-related"/>
    <property type="match status" value="1"/>
</dbReference>
<dbReference type="InterPro" id="IPR010623">
    <property type="entry name" value="IcmF_C"/>
</dbReference>
<dbReference type="InterPro" id="IPR009612">
    <property type="entry name" value="IcmF-rel"/>
</dbReference>
<proteinExistence type="predicted"/>
<reference evidence="7" key="1">
    <citation type="submission" date="2014-09" db="EMBL/GenBank/DDBJ databases">
        <authorList>
            <person name="Hjerde E."/>
        </authorList>
    </citation>
    <scope>NUCLEOTIDE SEQUENCE [LARGE SCALE GENOMIC DNA]</scope>
    <source>
        <strain evidence="7">06/09/139</strain>
    </source>
</reference>
<keyword evidence="1" id="KW-0812">Transmembrane</keyword>
<dbReference type="CDD" id="cd00882">
    <property type="entry name" value="Ras_like_GTPase"/>
    <property type="match status" value="1"/>
</dbReference>
<dbReference type="InterPro" id="IPR027417">
    <property type="entry name" value="P-loop_NTPase"/>
</dbReference>
<dbReference type="InterPro" id="IPR053156">
    <property type="entry name" value="T6SS_TssM-like"/>
</dbReference>
<dbReference type="Pfam" id="PF06744">
    <property type="entry name" value="IcmF_C"/>
    <property type="match status" value="1"/>
</dbReference>
<dbReference type="EMBL" id="LN554846">
    <property type="protein sequence ID" value="CED71073.1"/>
    <property type="molecule type" value="Genomic_DNA"/>
</dbReference>
<dbReference type="Proteomes" id="UP000032427">
    <property type="component" value="Chromosome 1"/>
</dbReference>
<evidence type="ECO:0000259" key="2">
    <source>
        <dbReference type="Pfam" id="PF06744"/>
    </source>
</evidence>
<evidence type="ECO:0000313" key="6">
    <source>
        <dbReference type="EMBL" id="CED71073.1"/>
    </source>
</evidence>
<dbReference type="Pfam" id="PF14331">
    <property type="entry name" value="IcmF-related_N"/>
    <property type="match status" value="1"/>
</dbReference>
<feature type="domain" description="IcmF-related" evidence="3">
    <location>
        <begin position="502"/>
        <end position="795"/>
    </location>
</feature>
<evidence type="ECO:0000259" key="5">
    <source>
        <dbReference type="Pfam" id="PF21070"/>
    </source>
</evidence>
<gene>
    <name evidence="6" type="primary">vasK</name>
    <name evidence="6" type="ORF">AWOD_I_0983</name>
</gene>
<evidence type="ECO:0000259" key="4">
    <source>
        <dbReference type="Pfam" id="PF14331"/>
    </source>
</evidence>
<dbReference type="PANTHER" id="PTHR36153:SF1">
    <property type="entry name" value="TYPE VI SECRETION SYSTEM COMPONENT TSSM1"/>
    <property type="match status" value="1"/>
</dbReference>
<keyword evidence="7" id="KW-1185">Reference proteome</keyword>
<dbReference type="OrthoDB" id="9758229at2"/>
<feature type="transmembrane region" description="Helical" evidence="1">
    <location>
        <begin position="50"/>
        <end position="72"/>
    </location>
</feature>
<evidence type="ECO:0000313" key="7">
    <source>
        <dbReference type="Proteomes" id="UP000032427"/>
    </source>
</evidence>
<accession>A0A090IP26</accession>
<evidence type="ECO:0000259" key="3">
    <source>
        <dbReference type="Pfam" id="PF06761"/>
    </source>
</evidence>
<keyword evidence="1" id="KW-1133">Transmembrane helix</keyword>
<dbReference type="PATRIC" id="fig|80852.17.peg.1002"/>
<sequence length="1173" mass="134630">MKSFFRSLFTLLKKTWCWSLLCSLIIALLICLFGKHIAIANIPLIETTTGKILTVFICLLLWGALNLTLWWLEKREAQKEENREAYEAAQSEQAYIQEHSSTLKEKLDTAIATIKRAGLYGKLNSNVKYQLPWYMVIGPQNSGKTTLLECSGLDFPLNQTDGHYTRDIQNSQHCEWYFANHAVLLDAAGRFFDQHEHQLSKPIWNRFLKSLRNKRRRRPINGVILTIDITELQAPDESSIELQARYVRERLQELRHELSSDMPIYFLLTKMDKVEGFEPFFASLSREEMDQVFGITFNEGEGQQADKIKQEFEKLILRVDSQVMSRLHEERDVMKRAELLQFPRQLSFLAERLALFSELAFTKTRYHQASHLRGLYLTSVPAPTNIQADSTTSNIGKNIGISSRVLPTYQHQRGFFIRKLLDEVIFPNSELATLDQHYEKKVKLKNTAIYAASFALIIGFGSLWATSFLTNHHKQQQLLALTQDYNQNIVHLSPLAPSVELLPTLNALLKATQIYPENSNTFSEEVSGLQQGQKLRIAAENAYQQQLITLLLPKVTGELEHQVTNNQENREFLTPSLRAYLMLNLHEHLDKDYLKQWMGLHWSYLYSGSATEQNSLQTHFSNLLNIGFEPVLLNDNLVAKSRKYLREADISEVVYQQLKQDAKEIDLRDIKLGDYLGVNQSIFNNTTSVIPGLYTQKGYQSVFLSKGLDQVKQLIDENWVIGLSSDLSTNEIRSLYAKVEDLYFHDYIRYWKEAVDQLQIKPSKNIDEAILQISNITGSSQPILKLLNLIRENTTFIDQTQLASNAVEVTKKLPVSTKLKKVASLGLHSVEERSQSARKAVSNQFEPLNLLLTDKAQATIPLEDALVVINELSGRLSMVKFSPNPELSAFKIARDRMQGIPNELNDIRVMAETLPQPLQQWWKQLSNNAWGIVLNHSREHVQMAYQDKVVNHYAIALSGRYPFKNSNQDVNIADFDEFFQNGGILDNFFEAYLASFVNKQKGTFTQKTLHGHSLGLSKSFLNQYSYGLTIQKMFYGSKGKEANVSFRIAPFELDASALQSTFYYGKNKFAYRHGPIQKKSFTWPITNQRQYVSFVLQDLSGAKVVNQQNSGPWAFFRVLDKFNVNKYRGHDVIKLDLENKGMKAKYLIYSDRTPNPFNRKLLSSFYLPKRING</sequence>
<keyword evidence="1" id="KW-0472">Membrane</keyword>
<feature type="transmembrane region" description="Helical" evidence="1">
    <location>
        <begin position="448"/>
        <end position="469"/>
    </location>
</feature>
<evidence type="ECO:0000256" key="1">
    <source>
        <dbReference type="SAM" id="Phobius"/>
    </source>
</evidence>
<dbReference type="AlphaFoldDB" id="A0A090IP26"/>
<feature type="domain" description="Type VI secretion system IcmF C-terminal" evidence="2">
    <location>
        <begin position="1046"/>
        <end position="1151"/>
    </location>
</feature>
<dbReference type="HOGENOM" id="CLU_003353_2_1_6"/>
<organism evidence="6 7">
    <name type="scientific">Aliivibrio wodanis</name>
    <dbReference type="NCBI Taxonomy" id="80852"/>
    <lineage>
        <taxon>Bacteria</taxon>
        <taxon>Pseudomonadati</taxon>
        <taxon>Pseudomonadota</taxon>
        <taxon>Gammaproteobacteria</taxon>
        <taxon>Vibrionales</taxon>
        <taxon>Vibrionaceae</taxon>
        <taxon>Aliivibrio</taxon>
    </lineage>
</organism>
<dbReference type="STRING" id="80852.AWOD_I_0983"/>
<feature type="domain" description="Type VI secretion system component TssM1 N-terminal" evidence="4">
    <location>
        <begin position="201"/>
        <end position="452"/>
    </location>
</feature>
<dbReference type="PANTHER" id="PTHR36153">
    <property type="entry name" value="INNER MEMBRANE PROTEIN-RELATED"/>
    <property type="match status" value="1"/>
</dbReference>
<protein>
    <submittedName>
        <fullName evidence="6">Putative type VI secretion protein VasK</fullName>
    </submittedName>
</protein>
<dbReference type="NCBIfam" id="TIGR03348">
    <property type="entry name" value="VI_IcmF"/>
    <property type="match status" value="1"/>
</dbReference>
<dbReference type="InterPro" id="IPR048677">
    <property type="entry name" value="TssM1_hel"/>
</dbReference>